<evidence type="ECO:0000256" key="1">
    <source>
        <dbReference type="SAM" id="Phobius"/>
    </source>
</evidence>
<gene>
    <name evidence="2" type="ORF">G1H11_19840</name>
</gene>
<name>A0A6N9YRA2_9ACTN</name>
<keyword evidence="3" id="KW-1185">Reference proteome</keyword>
<organism evidence="2 3">
    <name type="scientific">Phytoactinopolyspora alkaliphila</name>
    <dbReference type="NCBI Taxonomy" id="1783498"/>
    <lineage>
        <taxon>Bacteria</taxon>
        <taxon>Bacillati</taxon>
        <taxon>Actinomycetota</taxon>
        <taxon>Actinomycetes</taxon>
        <taxon>Jiangellales</taxon>
        <taxon>Jiangellaceae</taxon>
        <taxon>Phytoactinopolyspora</taxon>
    </lineage>
</organism>
<sequence>MTRNSTSDEFDARQARVSDGELVIRPCTEQYKQMLKATPVLLLIPVSFLVLRQGVTGVVLAAATAAVCVVVMYFYFRGVHVVVTHTEIGRSGFTSRRKMRPRADIATVVTASLPLSAMDSRIANNLFVLDQRGRPILRLKSTHWTEEDMTSVIERLGMRPVTYPRIVTAKELSRAHPRALPWIERRPIQSAVVLTLAIIAAIVAGILVFADI</sequence>
<dbReference type="EMBL" id="JAAGOB010000012">
    <property type="protein sequence ID" value="NED97553.1"/>
    <property type="molecule type" value="Genomic_DNA"/>
</dbReference>
<dbReference type="AlphaFoldDB" id="A0A6N9YRA2"/>
<comment type="caution">
    <text evidence="2">The sequence shown here is derived from an EMBL/GenBank/DDBJ whole genome shotgun (WGS) entry which is preliminary data.</text>
</comment>
<keyword evidence="1" id="KW-0472">Membrane</keyword>
<dbReference type="RefSeq" id="WP_163820333.1">
    <property type="nucleotide sequence ID" value="NZ_JAAGOB010000012.1"/>
</dbReference>
<proteinExistence type="predicted"/>
<reference evidence="2 3" key="1">
    <citation type="submission" date="2020-02" db="EMBL/GenBank/DDBJ databases">
        <authorList>
            <person name="Li X.-J."/>
            <person name="Feng X.-M."/>
        </authorList>
    </citation>
    <scope>NUCLEOTIDE SEQUENCE [LARGE SCALE GENOMIC DNA]</scope>
    <source>
        <strain evidence="2 3">CGMCC 4.7225</strain>
    </source>
</reference>
<keyword evidence="1" id="KW-1133">Transmembrane helix</keyword>
<feature type="transmembrane region" description="Helical" evidence="1">
    <location>
        <begin position="191"/>
        <end position="210"/>
    </location>
</feature>
<keyword evidence="1" id="KW-0812">Transmembrane</keyword>
<accession>A0A6N9YRA2</accession>
<evidence type="ECO:0000313" key="2">
    <source>
        <dbReference type="EMBL" id="NED97553.1"/>
    </source>
</evidence>
<protein>
    <submittedName>
        <fullName evidence="2">Uncharacterized protein</fullName>
    </submittedName>
</protein>
<dbReference type="Proteomes" id="UP000469185">
    <property type="component" value="Unassembled WGS sequence"/>
</dbReference>
<evidence type="ECO:0000313" key="3">
    <source>
        <dbReference type="Proteomes" id="UP000469185"/>
    </source>
</evidence>
<feature type="transmembrane region" description="Helical" evidence="1">
    <location>
        <begin position="57"/>
        <end position="76"/>
    </location>
</feature>